<proteinExistence type="predicted"/>
<organism evidence="1">
    <name type="scientific">marine sediment metagenome</name>
    <dbReference type="NCBI Taxonomy" id="412755"/>
    <lineage>
        <taxon>unclassified sequences</taxon>
        <taxon>metagenomes</taxon>
        <taxon>ecological metagenomes</taxon>
    </lineage>
</organism>
<gene>
    <name evidence="1" type="ORF">S12H4_23484</name>
</gene>
<accession>X1TAJ3</accession>
<dbReference type="AlphaFoldDB" id="X1TAJ3"/>
<name>X1TAJ3_9ZZZZ</name>
<dbReference type="Gene3D" id="3.40.960.10">
    <property type="entry name" value="VSR Endonuclease"/>
    <property type="match status" value="1"/>
</dbReference>
<protein>
    <submittedName>
        <fullName evidence="1">Uncharacterized protein</fullName>
    </submittedName>
</protein>
<feature type="non-terminal residue" evidence="1">
    <location>
        <position position="171"/>
    </location>
</feature>
<sequence length="171" mass="20414">MPIGIYPRTETHSKNLSRALTGRKLSKEHIENVKKALMGNQNVLGKHWKLSKMQREYNSLVKIGVPRSEICRKNIRKSMMGKNNFANWMQTSKGKYWLKNSKHLNTDIEKITEKELNICCALDIINFYEKQKRIKRYFVDFYIPELKLIIECNSKWWHSGFAKKYKDMKRQ</sequence>
<reference evidence="1" key="1">
    <citation type="journal article" date="2014" name="Front. Microbiol.">
        <title>High frequency of phylogenetically diverse reductive dehalogenase-homologous genes in deep subseafloor sedimentary metagenomes.</title>
        <authorList>
            <person name="Kawai M."/>
            <person name="Futagami T."/>
            <person name="Toyoda A."/>
            <person name="Takaki Y."/>
            <person name="Nishi S."/>
            <person name="Hori S."/>
            <person name="Arai W."/>
            <person name="Tsubouchi T."/>
            <person name="Morono Y."/>
            <person name="Uchiyama I."/>
            <person name="Ito T."/>
            <person name="Fujiyama A."/>
            <person name="Inagaki F."/>
            <person name="Takami H."/>
        </authorList>
    </citation>
    <scope>NUCLEOTIDE SEQUENCE</scope>
    <source>
        <strain evidence="1">Expedition CK06-06</strain>
    </source>
</reference>
<comment type="caution">
    <text evidence="1">The sequence shown here is derived from an EMBL/GenBank/DDBJ whole genome shotgun (WGS) entry which is preliminary data.</text>
</comment>
<evidence type="ECO:0000313" key="1">
    <source>
        <dbReference type="EMBL" id="GAI84560.1"/>
    </source>
</evidence>
<dbReference type="EMBL" id="BARW01012485">
    <property type="protein sequence ID" value="GAI84560.1"/>
    <property type="molecule type" value="Genomic_DNA"/>
</dbReference>